<comment type="subunit">
    <text evidence="4">The methyltransferase is composed of M and S polypeptides.</text>
</comment>
<dbReference type="PANTHER" id="PTHR43140:SF1">
    <property type="entry name" value="TYPE I RESTRICTION ENZYME ECOKI SPECIFICITY SUBUNIT"/>
    <property type="match status" value="1"/>
</dbReference>
<evidence type="ECO:0000313" key="8">
    <source>
        <dbReference type="Proteomes" id="UP000051084"/>
    </source>
</evidence>
<keyword evidence="3" id="KW-0238">DNA-binding</keyword>
<dbReference type="Gene3D" id="3.90.220.20">
    <property type="entry name" value="DNA methylase specificity domains"/>
    <property type="match status" value="2"/>
</dbReference>
<dbReference type="RefSeq" id="WP_161937246.1">
    <property type="nucleotide sequence ID" value="NZ_AZGC01000049.1"/>
</dbReference>
<dbReference type="EMBL" id="AZGC01000049">
    <property type="protein sequence ID" value="KRL92967.1"/>
    <property type="molecule type" value="Genomic_DNA"/>
</dbReference>
<evidence type="ECO:0000256" key="1">
    <source>
        <dbReference type="ARBA" id="ARBA00010923"/>
    </source>
</evidence>
<dbReference type="InterPro" id="IPR051212">
    <property type="entry name" value="Type-I_RE_S_subunit"/>
</dbReference>
<evidence type="ECO:0000256" key="2">
    <source>
        <dbReference type="ARBA" id="ARBA00022747"/>
    </source>
</evidence>
<evidence type="ECO:0000256" key="5">
    <source>
        <dbReference type="SAM" id="Coils"/>
    </source>
</evidence>
<name>A0A0R1UHZ1_9LACO</name>
<feature type="domain" description="Type I restriction modification DNA specificity" evidence="6">
    <location>
        <begin position="71"/>
        <end position="232"/>
    </location>
</feature>
<dbReference type="Pfam" id="PF01420">
    <property type="entry name" value="Methylase_S"/>
    <property type="match status" value="2"/>
</dbReference>
<comment type="caution">
    <text evidence="7">The sequence shown here is derived from an EMBL/GenBank/DDBJ whole genome shotgun (WGS) entry which is preliminary data.</text>
</comment>
<organism evidence="7 8">
    <name type="scientific">Limosilactobacillus equigenerosi DSM 18793 = JCM 14505</name>
    <dbReference type="NCBI Taxonomy" id="1423742"/>
    <lineage>
        <taxon>Bacteria</taxon>
        <taxon>Bacillati</taxon>
        <taxon>Bacillota</taxon>
        <taxon>Bacilli</taxon>
        <taxon>Lactobacillales</taxon>
        <taxon>Lactobacillaceae</taxon>
        <taxon>Limosilactobacillus</taxon>
    </lineage>
</organism>
<sequence length="478" mass="53926">MNKLDTKALKQRILTLAMQGKLVNQDPMDEPASELLKQIQAEKAELVKAKKIKKQPTLPAVTEDEKPFAIPDSWEWVRLGEISNIGSAKSYSPYDIKQDIHILELADIESDTGKIINYKVTKDKPKSNKYGYNKGQILFSKLRPYLKKNLIAPDNGYCTSELIPFNGINCENKFLLNVINSRYVQSIISQETSGVNLPRFNPNKMRLLLIPLPSFNEQRRIADKIDELFELVDQIEVSQNRYDDLQKALQKKVLELAMKGKLVNQDPTDETASELLKQIQAEKAELVKAKKIKKQATLPAVTEDEKPFDIPDSWEWVRLGNLGVWQAGATPSRKNNLYYENGSIPWLKTGDLDDGIIKEVSERITEQALVDTSVKINNPGNILIAMYGATIGKLGIVGNFPLTTNQACCGMTPFNGVFNWYVFYWLLNSRKKLIELGSGGAQPNISKDKISKFLIPLPSFDEQRRIADKIDEIVGLLS</sequence>
<evidence type="ECO:0000256" key="3">
    <source>
        <dbReference type="ARBA" id="ARBA00023125"/>
    </source>
</evidence>
<dbReference type="STRING" id="417373.GCA_001570685_00773"/>
<dbReference type="Proteomes" id="UP000051084">
    <property type="component" value="Unassembled WGS sequence"/>
</dbReference>
<evidence type="ECO:0000313" key="7">
    <source>
        <dbReference type="EMBL" id="KRL92967.1"/>
    </source>
</evidence>
<feature type="domain" description="Type I restriction modification DNA specificity" evidence="6">
    <location>
        <begin position="311"/>
        <end position="473"/>
    </location>
</feature>
<dbReference type="PATRIC" id="fig|1423742.4.peg.77"/>
<keyword evidence="5" id="KW-0175">Coiled coil</keyword>
<dbReference type="CDD" id="cd17515">
    <property type="entry name" value="RMtype1_S_MjaORF132P_Sau1132ORF3780P-TRD1-CR1_like"/>
    <property type="match status" value="1"/>
</dbReference>
<accession>A0A0R1UHZ1</accession>
<dbReference type="InterPro" id="IPR044946">
    <property type="entry name" value="Restrct_endonuc_typeI_TRD_sf"/>
</dbReference>
<evidence type="ECO:0000256" key="4">
    <source>
        <dbReference type="ARBA" id="ARBA00038652"/>
    </source>
</evidence>
<gene>
    <name evidence="7" type="ORF">FC21_GL000068</name>
</gene>
<proteinExistence type="inferred from homology"/>
<dbReference type="GO" id="GO:0009307">
    <property type="term" value="P:DNA restriction-modification system"/>
    <property type="evidence" value="ECO:0007669"/>
    <property type="project" value="UniProtKB-KW"/>
</dbReference>
<feature type="coiled-coil region" evidence="5">
    <location>
        <begin position="228"/>
        <end position="296"/>
    </location>
</feature>
<keyword evidence="8" id="KW-1185">Reference proteome</keyword>
<evidence type="ECO:0000259" key="6">
    <source>
        <dbReference type="Pfam" id="PF01420"/>
    </source>
</evidence>
<keyword evidence="2" id="KW-0680">Restriction system</keyword>
<dbReference type="GO" id="GO:0003677">
    <property type="term" value="F:DNA binding"/>
    <property type="evidence" value="ECO:0007669"/>
    <property type="project" value="UniProtKB-KW"/>
</dbReference>
<protein>
    <submittedName>
        <fullName evidence="7">Type i restriction-modification system, s subunit</fullName>
    </submittedName>
</protein>
<dbReference type="PANTHER" id="PTHR43140">
    <property type="entry name" value="TYPE-1 RESTRICTION ENZYME ECOKI SPECIFICITY PROTEIN"/>
    <property type="match status" value="1"/>
</dbReference>
<dbReference type="AlphaFoldDB" id="A0A0R1UHZ1"/>
<reference evidence="7 8" key="1">
    <citation type="journal article" date="2015" name="Genome Announc.">
        <title>Expanding the biotechnology potential of lactobacilli through comparative genomics of 213 strains and associated genera.</title>
        <authorList>
            <person name="Sun Z."/>
            <person name="Harris H.M."/>
            <person name="McCann A."/>
            <person name="Guo C."/>
            <person name="Argimon S."/>
            <person name="Zhang W."/>
            <person name="Yang X."/>
            <person name="Jeffery I.B."/>
            <person name="Cooney J.C."/>
            <person name="Kagawa T.F."/>
            <person name="Liu W."/>
            <person name="Song Y."/>
            <person name="Salvetti E."/>
            <person name="Wrobel A."/>
            <person name="Rasinkangas P."/>
            <person name="Parkhill J."/>
            <person name="Rea M.C."/>
            <person name="O'Sullivan O."/>
            <person name="Ritari J."/>
            <person name="Douillard F.P."/>
            <person name="Paul Ross R."/>
            <person name="Yang R."/>
            <person name="Briner A.E."/>
            <person name="Felis G.E."/>
            <person name="de Vos W.M."/>
            <person name="Barrangou R."/>
            <person name="Klaenhammer T.R."/>
            <person name="Caufield P.W."/>
            <person name="Cui Y."/>
            <person name="Zhang H."/>
            <person name="O'Toole P.W."/>
        </authorList>
    </citation>
    <scope>NUCLEOTIDE SEQUENCE [LARGE SCALE GENOMIC DNA]</scope>
    <source>
        <strain evidence="7 8">DSM 18793</strain>
    </source>
</reference>
<comment type="similarity">
    <text evidence="1">Belongs to the type-I restriction system S methylase family.</text>
</comment>
<dbReference type="InterPro" id="IPR000055">
    <property type="entry name" value="Restrct_endonuc_typeI_TRD"/>
</dbReference>
<dbReference type="SUPFAM" id="SSF116734">
    <property type="entry name" value="DNA methylase specificity domain"/>
    <property type="match status" value="2"/>
</dbReference>